<comment type="subcellular location">
    <subcellularLocation>
        <location evidence="1">Nucleus</location>
    </subcellularLocation>
</comment>
<evidence type="ECO:0000256" key="1">
    <source>
        <dbReference type="ARBA" id="ARBA00004123"/>
    </source>
</evidence>
<feature type="region of interest" description="Disordered" evidence="8">
    <location>
        <begin position="169"/>
        <end position="197"/>
    </location>
</feature>
<dbReference type="EMBL" id="KQ257461">
    <property type="protein sequence ID" value="KNC98069.1"/>
    <property type="molecule type" value="Genomic_DNA"/>
</dbReference>
<evidence type="ECO:0000256" key="4">
    <source>
        <dbReference type="ARBA" id="ARBA00023125"/>
    </source>
</evidence>
<sequence>MLYSGEHHGEHTPPNASHGRPDSGLGDLALPTLPTAVESDATSIHYRPERSITPPSALERRGSVDGDHVASFVAKLYSLLEDPDHRRFVEWNEAGDVFVVFHTDEFAETVLPKYFKHSKFPSFVRQLNIYGFYRVSDARKSPHVRSKEACVFSHRYFLRGRKDLLPAIRRKVPKKLPKSQDDSGNESNGPPRAVVPKKTKIARIINKPPPLTGIGKMQRAPPQKEDVMKLVQAYGDIHTDMKRLDDYVETSIWPTIEGFKESMQMHGHNVTTVQDYMHAIPYPEVEKVQKAHKRKRKSEISPVAEDLISKQSRFAPTLRRWEGPKLTHLNLHHS</sequence>
<dbReference type="PRINTS" id="PR00056">
    <property type="entry name" value="HSFDOMAIN"/>
</dbReference>
<dbReference type="eggNOG" id="KOG0627">
    <property type="taxonomic scope" value="Eukaryota"/>
</dbReference>
<evidence type="ECO:0000256" key="8">
    <source>
        <dbReference type="SAM" id="MobiDB-lite"/>
    </source>
</evidence>
<dbReference type="AlphaFoldDB" id="A0A0L0HB37"/>
<protein>
    <recommendedName>
        <fullName evidence="9">HSF-type DNA-binding domain-containing protein</fullName>
    </recommendedName>
</protein>
<reference evidence="10 11" key="1">
    <citation type="submission" date="2009-08" db="EMBL/GenBank/DDBJ databases">
        <title>The Genome Sequence of Spizellomyces punctatus strain DAOM BR117.</title>
        <authorList>
            <consortium name="The Broad Institute Genome Sequencing Platform"/>
            <person name="Russ C."/>
            <person name="Cuomo C."/>
            <person name="Shea T."/>
            <person name="Young S.K."/>
            <person name="Zeng Q."/>
            <person name="Koehrsen M."/>
            <person name="Haas B."/>
            <person name="Borodovsky M."/>
            <person name="Guigo R."/>
            <person name="Alvarado L."/>
            <person name="Berlin A."/>
            <person name="Bochicchio J."/>
            <person name="Borenstein D."/>
            <person name="Chapman S."/>
            <person name="Chen Z."/>
            <person name="Engels R."/>
            <person name="Freedman E."/>
            <person name="Gellesch M."/>
            <person name="Goldberg J."/>
            <person name="Griggs A."/>
            <person name="Gujja S."/>
            <person name="Heiman D."/>
            <person name="Hepburn T."/>
            <person name="Howarth C."/>
            <person name="Jen D."/>
            <person name="Larson L."/>
            <person name="Lewis B."/>
            <person name="Mehta T."/>
            <person name="Park D."/>
            <person name="Pearson M."/>
            <person name="Roberts A."/>
            <person name="Saif S."/>
            <person name="Shenoy N."/>
            <person name="Sisk P."/>
            <person name="Stolte C."/>
            <person name="Sykes S."/>
            <person name="Thomson T."/>
            <person name="Walk T."/>
            <person name="White J."/>
            <person name="Yandava C."/>
            <person name="Burger G."/>
            <person name="Gray M.W."/>
            <person name="Holland P.W.H."/>
            <person name="King N."/>
            <person name="Lang F.B.F."/>
            <person name="Roger A.J."/>
            <person name="Ruiz-Trillo I."/>
            <person name="Lander E."/>
            <person name="Nusbaum C."/>
        </authorList>
    </citation>
    <scope>NUCLEOTIDE SEQUENCE [LARGE SCALE GENOMIC DNA]</scope>
    <source>
        <strain evidence="10 11">DAOM BR117</strain>
    </source>
</reference>
<evidence type="ECO:0000256" key="6">
    <source>
        <dbReference type="ARBA" id="ARBA00023242"/>
    </source>
</evidence>
<comment type="similarity">
    <text evidence="2 7">Belongs to the HSF family.</text>
</comment>
<proteinExistence type="inferred from homology"/>
<keyword evidence="6" id="KW-0539">Nucleus</keyword>
<evidence type="ECO:0000256" key="3">
    <source>
        <dbReference type="ARBA" id="ARBA00023015"/>
    </source>
</evidence>
<feature type="domain" description="HSF-type DNA-binding" evidence="9">
    <location>
        <begin position="68"/>
        <end position="171"/>
    </location>
</feature>
<dbReference type="PANTHER" id="PTHR10015:SF427">
    <property type="entry name" value="HEAT SHOCK FACTOR PROTEIN"/>
    <property type="match status" value="1"/>
</dbReference>
<dbReference type="PANTHER" id="PTHR10015">
    <property type="entry name" value="HEAT SHOCK TRANSCRIPTION FACTOR"/>
    <property type="match status" value="1"/>
</dbReference>
<evidence type="ECO:0000256" key="5">
    <source>
        <dbReference type="ARBA" id="ARBA00023163"/>
    </source>
</evidence>
<dbReference type="Gene3D" id="1.10.10.10">
    <property type="entry name" value="Winged helix-like DNA-binding domain superfamily/Winged helix DNA-binding domain"/>
    <property type="match status" value="1"/>
</dbReference>
<keyword evidence="5" id="KW-0804">Transcription</keyword>
<name>A0A0L0HB37_SPIPD</name>
<evidence type="ECO:0000256" key="2">
    <source>
        <dbReference type="ARBA" id="ARBA00006403"/>
    </source>
</evidence>
<evidence type="ECO:0000313" key="11">
    <source>
        <dbReference type="Proteomes" id="UP000053201"/>
    </source>
</evidence>
<dbReference type="GO" id="GO:0003700">
    <property type="term" value="F:DNA-binding transcription factor activity"/>
    <property type="evidence" value="ECO:0007669"/>
    <property type="project" value="InterPro"/>
</dbReference>
<dbReference type="VEuPathDB" id="FungiDB:SPPG_06481"/>
<dbReference type="InterPro" id="IPR036388">
    <property type="entry name" value="WH-like_DNA-bd_sf"/>
</dbReference>
<gene>
    <name evidence="10" type="ORF">SPPG_06481</name>
</gene>
<feature type="region of interest" description="Disordered" evidence="8">
    <location>
        <begin position="1"/>
        <end position="60"/>
    </location>
</feature>
<dbReference type="GeneID" id="27689775"/>
<keyword evidence="4" id="KW-0238">DNA-binding</keyword>
<keyword evidence="3" id="KW-0805">Transcription regulation</keyword>
<dbReference type="InterPro" id="IPR036390">
    <property type="entry name" value="WH_DNA-bd_sf"/>
</dbReference>
<dbReference type="GO" id="GO:0005634">
    <property type="term" value="C:nucleus"/>
    <property type="evidence" value="ECO:0007669"/>
    <property type="project" value="UniProtKB-SubCell"/>
</dbReference>
<dbReference type="RefSeq" id="XP_016606109.1">
    <property type="nucleotide sequence ID" value="XM_016754680.1"/>
</dbReference>
<dbReference type="OrthoDB" id="2134481at2759"/>
<dbReference type="FunFam" id="1.10.10.10:FF:000027">
    <property type="entry name" value="Heat shock transcription factor 1"/>
    <property type="match status" value="1"/>
</dbReference>
<dbReference type="SUPFAM" id="SSF46785">
    <property type="entry name" value="Winged helix' DNA-binding domain"/>
    <property type="match status" value="1"/>
</dbReference>
<feature type="compositionally biased region" description="Basic and acidic residues" evidence="8">
    <location>
        <begin position="1"/>
        <end position="11"/>
    </location>
</feature>
<dbReference type="GO" id="GO:0043565">
    <property type="term" value="F:sequence-specific DNA binding"/>
    <property type="evidence" value="ECO:0007669"/>
    <property type="project" value="InterPro"/>
</dbReference>
<dbReference type="Pfam" id="PF00447">
    <property type="entry name" value="HSF_DNA-bind"/>
    <property type="match status" value="1"/>
</dbReference>
<dbReference type="Proteomes" id="UP000053201">
    <property type="component" value="Unassembled WGS sequence"/>
</dbReference>
<evidence type="ECO:0000256" key="7">
    <source>
        <dbReference type="RuleBase" id="RU004020"/>
    </source>
</evidence>
<keyword evidence="11" id="KW-1185">Reference proteome</keyword>
<dbReference type="STRING" id="645134.A0A0L0HB37"/>
<evidence type="ECO:0000259" key="9">
    <source>
        <dbReference type="SMART" id="SM00415"/>
    </source>
</evidence>
<evidence type="ECO:0000313" key="10">
    <source>
        <dbReference type="EMBL" id="KNC98069.1"/>
    </source>
</evidence>
<organism evidence="10 11">
    <name type="scientific">Spizellomyces punctatus (strain DAOM BR117)</name>
    <dbReference type="NCBI Taxonomy" id="645134"/>
    <lineage>
        <taxon>Eukaryota</taxon>
        <taxon>Fungi</taxon>
        <taxon>Fungi incertae sedis</taxon>
        <taxon>Chytridiomycota</taxon>
        <taxon>Chytridiomycota incertae sedis</taxon>
        <taxon>Chytridiomycetes</taxon>
        <taxon>Spizellomycetales</taxon>
        <taxon>Spizellomycetaceae</taxon>
        <taxon>Spizellomyces</taxon>
    </lineage>
</organism>
<accession>A0A0L0HB37</accession>
<dbReference type="SMART" id="SM00415">
    <property type="entry name" value="HSF"/>
    <property type="match status" value="1"/>
</dbReference>
<dbReference type="InParanoid" id="A0A0L0HB37"/>
<dbReference type="InterPro" id="IPR000232">
    <property type="entry name" value="HSF_DNA-bd"/>
</dbReference>